<dbReference type="GO" id="GO:0030313">
    <property type="term" value="C:cell envelope"/>
    <property type="evidence" value="ECO:0007669"/>
    <property type="project" value="UniProtKB-SubCell"/>
</dbReference>
<dbReference type="KEGG" id="tcu:Tcur_2054"/>
<dbReference type="HOGENOM" id="CLU_087859_0_0_11"/>
<feature type="transmembrane region" description="Helical" evidence="6">
    <location>
        <begin position="166"/>
        <end position="186"/>
    </location>
</feature>
<dbReference type="GO" id="GO:0046688">
    <property type="term" value="P:response to copper ion"/>
    <property type="evidence" value="ECO:0007669"/>
    <property type="project" value="InterPro"/>
</dbReference>
<keyword evidence="6" id="KW-0812">Transmembrane</keyword>
<accession>D1AEP6</accession>
<dbReference type="Pfam" id="PF04234">
    <property type="entry name" value="CopC"/>
    <property type="match status" value="1"/>
</dbReference>
<dbReference type="GO" id="GO:0005886">
    <property type="term" value="C:plasma membrane"/>
    <property type="evidence" value="ECO:0007669"/>
    <property type="project" value="TreeGrafter"/>
</dbReference>
<dbReference type="PANTHER" id="PTHR34820:SF4">
    <property type="entry name" value="INNER MEMBRANE PROTEIN YEBZ"/>
    <property type="match status" value="1"/>
</dbReference>
<dbReference type="SUPFAM" id="SSF81296">
    <property type="entry name" value="E set domains"/>
    <property type="match status" value="1"/>
</dbReference>
<feature type="region of interest" description="Disordered" evidence="5">
    <location>
        <begin position="129"/>
        <end position="158"/>
    </location>
</feature>
<evidence type="ECO:0000256" key="6">
    <source>
        <dbReference type="SAM" id="Phobius"/>
    </source>
</evidence>
<dbReference type="Gene3D" id="2.60.40.1220">
    <property type="match status" value="1"/>
</dbReference>
<keyword evidence="10" id="KW-1185">Reference proteome</keyword>
<keyword evidence="4" id="KW-0186">Copper</keyword>
<dbReference type="GO" id="GO:0042597">
    <property type="term" value="C:periplasmic space"/>
    <property type="evidence" value="ECO:0007669"/>
    <property type="project" value="InterPro"/>
</dbReference>
<gene>
    <name evidence="9" type="ordered locus">Tcur_2054</name>
</gene>
<feature type="chain" id="PRO_5003020698" evidence="7">
    <location>
        <begin position="37"/>
        <end position="193"/>
    </location>
</feature>
<evidence type="ECO:0000313" key="10">
    <source>
        <dbReference type="Proteomes" id="UP000001918"/>
    </source>
</evidence>
<evidence type="ECO:0000256" key="1">
    <source>
        <dbReference type="ARBA" id="ARBA00004196"/>
    </source>
</evidence>
<dbReference type="InterPro" id="IPR007348">
    <property type="entry name" value="CopC_dom"/>
</dbReference>
<dbReference type="AlphaFoldDB" id="D1AEP6"/>
<dbReference type="eggNOG" id="COG2372">
    <property type="taxonomic scope" value="Bacteria"/>
</dbReference>
<feature type="compositionally biased region" description="Low complexity" evidence="5">
    <location>
        <begin position="130"/>
        <end position="158"/>
    </location>
</feature>
<keyword evidence="6" id="KW-0472">Membrane</keyword>
<keyword evidence="3 7" id="KW-0732">Signal</keyword>
<feature type="domain" description="CopC" evidence="8">
    <location>
        <begin position="37"/>
        <end position="127"/>
    </location>
</feature>
<dbReference type="InterPro" id="IPR014756">
    <property type="entry name" value="Ig_E-set"/>
</dbReference>
<proteinExistence type="predicted"/>
<keyword evidence="6" id="KW-1133">Transmembrane helix</keyword>
<dbReference type="STRING" id="471852.Tcur_2054"/>
<dbReference type="Proteomes" id="UP000001918">
    <property type="component" value="Chromosome"/>
</dbReference>
<protein>
    <submittedName>
        <fullName evidence="9">Copper resistance protein CopC</fullName>
    </submittedName>
</protein>
<dbReference type="PANTHER" id="PTHR34820">
    <property type="entry name" value="INNER MEMBRANE PROTEIN YEBZ"/>
    <property type="match status" value="1"/>
</dbReference>
<dbReference type="InterPro" id="IPR032694">
    <property type="entry name" value="CopC/D"/>
</dbReference>
<reference evidence="9 10" key="1">
    <citation type="journal article" date="2011" name="Stand. Genomic Sci.">
        <title>Complete genome sequence of Thermomonospora curvata type strain (B9).</title>
        <authorList>
            <person name="Chertkov O."/>
            <person name="Sikorski J."/>
            <person name="Nolan M."/>
            <person name="Lapidus A."/>
            <person name="Lucas S."/>
            <person name="Del Rio T.G."/>
            <person name="Tice H."/>
            <person name="Cheng J.F."/>
            <person name="Goodwin L."/>
            <person name="Pitluck S."/>
            <person name="Liolios K."/>
            <person name="Ivanova N."/>
            <person name="Mavromatis K."/>
            <person name="Mikhailova N."/>
            <person name="Ovchinnikova G."/>
            <person name="Pati A."/>
            <person name="Chen A."/>
            <person name="Palaniappan K."/>
            <person name="Djao O.D."/>
            <person name="Land M."/>
            <person name="Hauser L."/>
            <person name="Chang Y.J."/>
            <person name="Jeffries C.D."/>
            <person name="Brettin T."/>
            <person name="Han C."/>
            <person name="Detter J.C."/>
            <person name="Rohde M."/>
            <person name="Goker M."/>
            <person name="Woyke T."/>
            <person name="Bristow J."/>
            <person name="Eisen J.A."/>
            <person name="Markowitz V."/>
            <person name="Hugenholtz P."/>
            <person name="Klenk H.P."/>
            <person name="Kyrpides N.C."/>
        </authorList>
    </citation>
    <scope>NUCLEOTIDE SEQUENCE [LARGE SCALE GENOMIC DNA]</scope>
    <source>
        <strain evidence="10">ATCC 19995 / DSM 43183 / JCM 3096 / KCTC 9072 / NBRC 15933 / NCIMB 10081 / Henssen B9</strain>
    </source>
</reference>
<sequence>MFMTRADARRRGAAGVVVAVLCALAAVLVAAAPAQAHTTLKEASPAKDSTVPPPSQIVLTFNDEVMVPRVVVTDAGGATHQSGAAQVDGVKVIQAIEGTLEPGTYTVSWRVVAQDGHPITGTYDFTVEGTPQTPTASAEPAQTAPATPEVSASPAASQSGGGSSGWLWVVLAALVIAAVAGGVSLVRRRASGR</sequence>
<keyword evidence="2" id="KW-0479">Metal-binding</keyword>
<organism evidence="9 10">
    <name type="scientific">Thermomonospora curvata (strain ATCC 19995 / DSM 43183 / JCM 3096 / KCTC 9072 / NBRC 15933 / NCIMB 10081 / Henssen B9)</name>
    <dbReference type="NCBI Taxonomy" id="471852"/>
    <lineage>
        <taxon>Bacteria</taxon>
        <taxon>Bacillati</taxon>
        <taxon>Actinomycetota</taxon>
        <taxon>Actinomycetes</taxon>
        <taxon>Streptosporangiales</taxon>
        <taxon>Thermomonosporaceae</taxon>
        <taxon>Thermomonospora</taxon>
    </lineage>
</organism>
<evidence type="ECO:0000256" key="5">
    <source>
        <dbReference type="SAM" id="MobiDB-lite"/>
    </source>
</evidence>
<evidence type="ECO:0000256" key="7">
    <source>
        <dbReference type="SAM" id="SignalP"/>
    </source>
</evidence>
<name>D1AEP6_THECD</name>
<comment type="subcellular location">
    <subcellularLocation>
        <location evidence="1">Cell envelope</location>
    </subcellularLocation>
</comment>
<evidence type="ECO:0000256" key="2">
    <source>
        <dbReference type="ARBA" id="ARBA00022723"/>
    </source>
</evidence>
<dbReference type="GO" id="GO:0006825">
    <property type="term" value="P:copper ion transport"/>
    <property type="evidence" value="ECO:0007669"/>
    <property type="project" value="InterPro"/>
</dbReference>
<evidence type="ECO:0000259" key="8">
    <source>
        <dbReference type="Pfam" id="PF04234"/>
    </source>
</evidence>
<evidence type="ECO:0000256" key="3">
    <source>
        <dbReference type="ARBA" id="ARBA00022729"/>
    </source>
</evidence>
<dbReference type="GO" id="GO:0005507">
    <property type="term" value="F:copper ion binding"/>
    <property type="evidence" value="ECO:0007669"/>
    <property type="project" value="InterPro"/>
</dbReference>
<evidence type="ECO:0000256" key="4">
    <source>
        <dbReference type="ARBA" id="ARBA00023008"/>
    </source>
</evidence>
<dbReference type="InterPro" id="IPR014755">
    <property type="entry name" value="Cu-Rt/internalin_Ig-like"/>
</dbReference>
<dbReference type="EMBL" id="CP001738">
    <property type="protein sequence ID" value="ACY97621.1"/>
    <property type="molecule type" value="Genomic_DNA"/>
</dbReference>
<feature type="signal peptide" evidence="7">
    <location>
        <begin position="1"/>
        <end position="36"/>
    </location>
</feature>
<evidence type="ECO:0000313" key="9">
    <source>
        <dbReference type="EMBL" id="ACY97621.1"/>
    </source>
</evidence>